<comment type="catalytic activity">
    <reaction evidence="7">
        <text>L-arginine + H(+) = agmatine + CO2</text>
        <dbReference type="Rhea" id="RHEA:17641"/>
        <dbReference type="ChEBI" id="CHEBI:15378"/>
        <dbReference type="ChEBI" id="CHEBI:16526"/>
        <dbReference type="ChEBI" id="CHEBI:32682"/>
        <dbReference type="ChEBI" id="CHEBI:58145"/>
        <dbReference type="EC" id="4.1.1.19"/>
    </reaction>
</comment>
<dbReference type="InterPro" id="IPR002724">
    <property type="entry name" value="Pyruvoyl-dep_arg_deCO2ase"/>
</dbReference>
<keyword evidence="4" id="KW-0210">Decarboxylase</keyword>
<dbReference type="Gene3D" id="3.50.20.10">
    <property type="entry name" value="Pyruvoyl-Dependent Histidine Decarboxylase, subunit B"/>
    <property type="match status" value="1"/>
</dbReference>
<proteinExistence type="inferred from homology"/>
<dbReference type="InterPro" id="IPR016104">
    <property type="entry name" value="Pyr-dep_his/arg-deCO2ase"/>
</dbReference>
<organism evidence="8 9">
    <name type="scientific">Thermoproteota archaeon</name>
    <dbReference type="NCBI Taxonomy" id="2056631"/>
    <lineage>
        <taxon>Archaea</taxon>
        <taxon>Thermoproteota</taxon>
    </lineage>
</organism>
<comment type="caution">
    <text evidence="8">The sequence shown here is derived from an EMBL/GenBank/DDBJ whole genome shotgun (WGS) entry which is preliminary data.</text>
</comment>
<evidence type="ECO:0000256" key="7">
    <source>
        <dbReference type="ARBA" id="ARBA00049309"/>
    </source>
</evidence>
<evidence type="ECO:0000313" key="8">
    <source>
        <dbReference type="EMBL" id="RLE53854.1"/>
    </source>
</evidence>
<dbReference type="GO" id="GO:0006527">
    <property type="term" value="P:L-arginine catabolic process"/>
    <property type="evidence" value="ECO:0007669"/>
    <property type="project" value="InterPro"/>
</dbReference>
<dbReference type="Proteomes" id="UP000269499">
    <property type="component" value="Unassembled WGS sequence"/>
</dbReference>
<reference evidence="8 9" key="1">
    <citation type="submission" date="2018-06" db="EMBL/GenBank/DDBJ databases">
        <title>Extensive metabolic versatility and redundancy in microbially diverse, dynamic hydrothermal sediments.</title>
        <authorList>
            <person name="Dombrowski N."/>
            <person name="Teske A."/>
            <person name="Baker B.J."/>
        </authorList>
    </citation>
    <scope>NUCLEOTIDE SEQUENCE [LARGE SCALE GENOMIC DNA]</scope>
    <source>
        <strain evidence="8">B20_G2</strain>
    </source>
</reference>
<comment type="similarity">
    <text evidence="2">Belongs to the PdaD family.</text>
</comment>
<evidence type="ECO:0000313" key="9">
    <source>
        <dbReference type="Proteomes" id="UP000269499"/>
    </source>
</evidence>
<keyword evidence="5" id="KW-0456">Lyase</keyword>
<dbReference type="SUPFAM" id="SSF56271">
    <property type="entry name" value="Pyruvoyl-dependent histidine and arginine decarboxylases"/>
    <property type="match status" value="1"/>
</dbReference>
<name>A0A497F2H5_9CREN</name>
<dbReference type="Pfam" id="PF01862">
    <property type="entry name" value="PvlArgDC"/>
    <property type="match status" value="1"/>
</dbReference>
<evidence type="ECO:0000256" key="6">
    <source>
        <dbReference type="ARBA" id="ARBA00023317"/>
    </source>
</evidence>
<dbReference type="GO" id="GO:0008792">
    <property type="term" value="F:arginine decarboxylase activity"/>
    <property type="evidence" value="ECO:0007669"/>
    <property type="project" value="UniProtKB-EC"/>
</dbReference>
<evidence type="ECO:0000256" key="2">
    <source>
        <dbReference type="ARBA" id="ARBA00007412"/>
    </source>
</evidence>
<dbReference type="EC" id="4.1.1.19" evidence="3"/>
<dbReference type="EMBL" id="QMRA01000048">
    <property type="protein sequence ID" value="RLE53854.1"/>
    <property type="molecule type" value="Genomic_DNA"/>
</dbReference>
<evidence type="ECO:0000256" key="3">
    <source>
        <dbReference type="ARBA" id="ARBA00012426"/>
    </source>
</evidence>
<gene>
    <name evidence="8" type="ORF">DRJ26_02775</name>
</gene>
<evidence type="ECO:0000256" key="4">
    <source>
        <dbReference type="ARBA" id="ARBA00022793"/>
    </source>
</evidence>
<protein>
    <recommendedName>
        <fullName evidence="3">arginine decarboxylase</fullName>
        <ecNumber evidence="3">4.1.1.19</ecNumber>
    </recommendedName>
</protein>
<comment type="cofactor">
    <cofactor evidence="1">
        <name>pyruvate</name>
        <dbReference type="ChEBI" id="CHEBI:15361"/>
    </cofactor>
</comment>
<sequence>PVSSILPKGAVEIDYEDIPPGTITFTVMARADGFSGELIGAGIGIAKGDDYGLIAEAFGNKSDVELKEELKRKLEEMASARGMGNKGG</sequence>
<dbReference type="InterPro" id="IPR016105">
    <property type="entry name" value="Pyr-dep_his/arg-deCO2ase_sand"/>
</dbReference>
<accession>A0A497F2H5</accession>
<evidence type="ECO:0000256" key="5">
    <source>
        <dbReference type="ARBA" id="ARBA00023239"/>
    </source>
</evidence>
<dbReference type="AlphaFoldDB" id="A0A497F2H5"/>
<evidence type="ECO:0000256" key="1">
    <source>
        <dbReference type="ARBA" id="ARBA00001928"/>
    </source>
</evidence>
<keyword evidence="6" id="KW-0670">Pyruvate</keyword>
<feature type="non-terminal residue" evidence="8">
    <location>
        <position position="1"/>
    </location>
</feature>